<dbReference type="AlphaFoldDB" id="A0A5D2FYE0"/>
<dbReference type="PANTHER" id="PTHR45835:SF99">
    <property type="entry name" value="CHROMO DOMAIN-CONTAINING PROTEIN-RELATED"/>
    <property type="match status" value="1"/>
</dbReference>
<sequence>MDFVSGLPLTARKNDSIWVVVDRLTKSTHFIPMRTDYSLEKLGDLYVSEIVRLHGVPLSIIFGRDPRFTSRFWRKLQEALRTKLNFSTAFHPQTNDQLERIIQILEDLLWCCFLEFQGGWERYLPLVEFTYNNSYQSSLKMAPYEALYGRRCRTPLNWTELRENQIHGVNLVKETEEKVKVIHDCIKATSDT</sequence>
<name>A0A5D2FYE0_GOSDA</name>
<proteinExistence type="predicted"/>
<dbReference type="Proteomes" id="UP000323506">
    <property type="component" value="Chromosome A07"/>
</dbReference>
<dbReference type="InterPro" id="IPR012337">
    <property type="entry name" value="RNaseH-like_sf"/>
</dbReference>
<organism evidence="2 3">
    <name type="scientific">Gossypium darwinii</name>
    <name type="common">Darwin's cotton</name>
    <name type="synonym">Gossypium barbadense var. darwinii</name>
    <dbReference type="NCBI Taxonomy" id="34276"/>
    <lineage>
        <taxon>Eukaryota</taxon>
        <taxon>Viridiplantae</taxon>
        <taxon>Streptophyta</taxon>
        <taxon>Embryophyta</taxon>
        <taxon>Tracheophyta</taxon>
        <taxon>Spermatophyta</taxon>
        <taxon>Magnoliopsida</taxon>
        <taxon>eudicotyledons</taxon>
        <taxon>Gunneridae</taxon>
        <taxon>Pentapetalae</taxon>
        <taxon>rosids</taxon>
        <taxon>malvids</taxon>
        <taxon>Malvales</taxon>
        <taxon>Malvaceae</taxon>
        <taxon>Malvoideae</taxon>
        <taxon>Gossypium</taxon>
    </lineage>
</organism>
<dbReference type="PANTHER" id="PTHR45835">
    <property type="entry name" value="YALI0A06105P"/>
    <property type="match status" value="1"/>
</dbReference>
<dbReference type="Gene3D" id="3.30.420.10">
    <property type="entry name" value="Ribonuclease H-like superfamily/Ribonuclease H"/>
    <property type="match status" value="1"/>
</dbReference>
<dbReference type="SUPFAM" id="SSF53098">
    <property type="entry name" value="Ribonuclease H-like"/>
    <property type="match status" value="1"/>
</dbReference>
<dbReference type="PROSITE" id="PS50994">
    <property type="entry name" value="INTEGRASE"/>
    <property type="match status" value="1"/>
</dbReference>
<feature type="domain" description="Integrase catalytic" evidence="1">
    <location>
        <begin position="1"/>
        <end position="151"/>
    </location>
</feature>
<dbReference type="GO" id="GO:0015074">
    <property type="term" value="P:DNA integration"/>
    <property type="evidence" value="ECO:0007669"/>
    <property type="project" value="InterPro"/>
</dbReference>
<evidence type="ECO:0000313" key="3">
    <source>
        <dbReference type="Proteomes" id="UP000323506"/>
    </source>
</evidence>
<protein>
    <recommendedName>
        <fullName evidence="1">Integrase catalytic domain-containing protein</fullName>
    </recommendedName>
</protein>
<accession>A0A5D2FYE0</accession>
<reference evidence="2 3" key="1">
    <citation type="submission" date="2019-06" db="EMBL/GenBank/DDBJ databases">
        <title>WGS assembly of Gossypium darwinii.</title>
        <authorList>
            <person name="Chen Z.J."/>
            <person name="Sreedasyam A."/>
            <person name="Ando A."/>
            <person name="Song Q."/>
            <person name="De L."/>
            <person name="Hulse-Kemp A."/>
            <person name="Ding M."/>
            <person name="Ye W."/>
            <person name="Kirkbride R."/>
            <person name="Jenkins J."/>
            <person name="Plott C."/>
            <person name="Lovell J."/>
            <person name="Lin Y.-M."/>
            <person name="Vaughn R."/>
            <person name="Liu B."/>
            <person name="Li W."/>
            <person name="Simpson S."/>
            <person name="Scheffler B."/>
            <person name="Saski C."/>
            <person name="Grover C."/>
            <person name="Hu G."/>
            <person name="Conover J."/>
            <person name="Carlson J."/>
            <person name="Shu S."/>
            <person name="Boston L."/>
            <person name="Williams M."/>
            <person name="Peterson D."/>
            <person name="Mcgee K."/>
            <person name="Jones D."/>
            <person name="Wendel J."/>
            <person name="Stelly D."/>
            <person name="Grimwood J."/>
            <person name="Schmutz J."/>
        </authorList>
    </citation>
    <scope>NUCLEOTIDE SEQUENCE [LARGE SCALE GENOMIC DNA]</scope>
    <source>
        <strain evidence="2">1808015.09</strain>
    </source>
</reference>
<evidence type="ECO:0000259" key="1">
    <source>
        <dbReference type="PROSITE" id="PS50994"/>
    </source>
</evidence>
<keyword evidence="3" id="KW-1185">Reference proteome</keyword>
<gene>
    <name evidence="2" type="ORF">ES288_A07G202600v1</name>
</gene>
<dbReference type="InterPro" id="IPR001584">
    <property type="entry name" value="Integrase_cat-core"/>
</dbReference>
<dbReference type="InterPro" id="IPR036397">
    <property type="entry name" value="RNaseH_sf"/>
</dbReference>
<dbReference type="GO" id="GO:0003676">
    <property type="term" value="F:nucleic acid binding"/>
    <property type="evidence" value="ECO:0007669"/>
    <property type="project" value="InterPro"/>
</dbReference>
<dbReference type="EMBL" id="CM017694">
    <property type="protein sequence ID" value="TYH10761.1"/>
    <property type="molecule type" value="Genomic_DNA"/>
</dbReference>
<evidence type="ECO:0000313" key="2">
    <source>
        <dbReference type="EMBL" id="TYH10761.1"/>
    </source>
</evidence>